<dbReference type="PANTHER" id="PTHR30244">
    <property type="entry name" value="TRANSAMINASE"/>
    <property type="match status" value="1"/>
</dbReference>
<accession>A0A382KLG9</accession>
<proteinExistence type="predicted"/>
<dbReference type="InterPro" id="IPR015424">
    <property type="entry name" value="PyrdxlP-dep_Trfase"/>
</dbReference>
<dbReference type="InterPro" id="IPR000653">
    <property type="entry name" value="DegT/StrS_aminotransferase"/>
</dbReference>
<dbReference type="GO" id="GO:0000271">
    <property type="term" value="P:polysaccharide biosynthetic process"/>
    <property type="evidence" value="ECO:0007669"/>
    <property type="project" value="TreeGrafter"/>
</dbReference>
<dbReference type="InterPro" id="IPR015421">
    <property type="entry name" value="PyrdxlP-dep_Trfase_major"/>
</dbReference>
<feature type="non-terminal residue" evidence="1">
    <location>
        <position position="204"/>
    </location>
</feature>
<dbReference type="Gene3D" id="3.40.640.10">
    <property type="entry name" value="Type I PLP-dependent aspartate aminotransferase-like (Major domain)"/>
    <property type="match status" value="1"/>
</dbReference>
<protein>
    <recommendedName>
        <fullName evidence="2">DegT/DnrJ/EryC1/StrS aminotransferase family protein</fullName>
    </recommendedName>
</protein>
<gene>
    <name evidence="1" type="ORF">METZ01_LOCUS277943</name>
</gene>
<dbReference type="GO" id="GO:0030170">
    <property type="term" value="F:pyridoxal phosphate binding"/>
    <property type="evidence" value="ECO:0007669"/>
    <property type="project" value="TreeGrafter"/>
</dbReference>
<dbReference type="PANTHER" id="PTHR30244:SF34">
    <property type="entry name" value="DTDP-4-AMINO-4,6-DIDEOXYGALACTOSE TRANSAMINASE"/>
    <property type="match status" value="1"/>
</dbReference>
<reference evidence="1" key="1">
    <citation type="submission" date="2018-05" db="EMBL/GenBank/DDBJ databases">
        <authorList>
            <person name="Lanie J.A."/>
            <person name="Ng W.-L."/>
            <person name="Kazmierczak K.M."/>
            <person name="Andrzejewski T.M."/>
            <person name="Davidsen T.M."/>
            <person name="Wayne K.J."/>
            <person name="Tettelin H."/>
            <person name="Glass J.I."/>
            <person name="Rusch D."/>
            <person name="Podicherti R."/>
            <person name="Tsui H.-C.T."/>
            <person name="Winkler M.E."/>
        </authorList>
    </citation>
    <scope>NUCLEOTIDE SEQUENCE</scope>
</reference>
<organism evidence="1">
    <name type="scientific">marine metagenome</name>
    <dbReference type="NCBI Taxonomy" id="408172"/>
    <lineage>
        <taxon>unclassified sequences</taxon>
        <taxon>metagenomes</taxon>
        <taxon>ecological metagenomes</taxon>
    </lineage>
</organism>
<name>A0A382KLG9_9ZZZZ</name>
<sequence>MGKVTKQFERKWADFIGTNYSVYLNSGSSANLLMVYSLLNAGKLKNNKFLVPSCGWATTLSPFIQFGIEPIMVDAEDGNYNIDLNIVEDYLKRGNIDGFIFVHVLGVPHRRKELSYLKEKYGCYILEDSCASVGAKYDDESYVGTLGDMSSFSFYFGHQLSTIEGGFINTDDKFLYEELLKLRSHGWVKDIVNDEYRNDINFPF</sequence>
<evidence type="ECO:0000313" key="1">
    <source>
        <dbReference type="EMBL" id="SVC25089.1"/>
    </source>
</evidence>
<evidence type="ECO:0008006" key="2">
    <source>
        <dbReference type="Google" id="ProtNLM"/>
    </source>
</evidence>
<dbReference type="Pfam" id="PF01041">
    <property type="entry name" value="DegT_DnrJ_EryC1"/>
    <property type="match status" value="1"/>
</dbReference>
<dbReference type="GO" id="GO:0008483">
    <property type="term" value="F:transaminase activity"/>
    <property type="evidence" value="ECO:0007669"/>
    <property type="project" value="TreeGrafter"/>
</dbReference>
<dbReference type="EMBL" id="UINC01081339">
    <property type="protein sequence ID" value="SVC25089.1"/>
    <property type="molecule type" value="Genomic_DNA"/>
</dbReference>
<dbReference type="SUPFAM" id="SSF53383">
    <property type="entry name" value="PLP-dependent transferases"/>
    <property type="match status" value="1"/>
</dbReference>
<dbReference type="AlphaFoldDB" id="A0A382KLG9"/>